<comment type="subunit">
    <text evidence="3">Homodimer.</text>
</comment>
<dbReference type="CDD" id="cd00446">
    <property type="entry name" value="GrpE"/>
    <property type="match status" value="1"/>
</dbReference>
<feature type="compositionally biased region" description="Polar residues" evidence="7">
    <location>
        <begin position="36"/>
        <end position="45"/>
    </location>
</feature>
<feature type="region of interest" description="Disordered" evidence="7">
    <location>
        <begin position="1"/>
        <end position="54"/>
    </location>
</feature>
<comment type="similarity">
    <text evidence="1 3 5">Belongs to the GrpE family.</text>
</comment>
<keyword evidence="2 3" id="KW-0143">Chaperone</keyword>
<dbReference type="RefSeq" id="WP_278012639.1">
    <property type="nucleotide sequence ID" value="NZ_CP121208.1"/>
</dbReference>
<dbReference type="PANTHER" id="PTHR21237">
    <property type="entry name" value="GRPE PROTEIN"/>
    <property type="match status" value="1"/>
</dbReference>
<comment type="subcellular location">
    <subcellularLocation>
        <location evidence="3">Cytoplasm</location>
    </subcellularLocation>
</comment>
<evidence type="ECO:0000256" key="7">
    <source>
        <dbReference type="SAM" id="MobiDB-lite"/>
    </source>
</evidence>
<gene>
    <name evidence="3" type="primary">grpE</name>
    <name evidence="8" type="ORF">P7079_07430</name>
</gene>
<keyword evidence="6" id="KW-0175">Coiled coil</keyword>
<dbReference type="InterPro" id="IPR000740">
    <property type="entry name" value="GrpE"/>
</dbReference>
<evidence type="ECO:0000313" key="9">
    <source>
        <dbReference type="Proteomes" id="UP001215216"/>
    </source>
</evidence>
<evidence type="ECO:0000256" key="2">
    <source>
        <dbReference type="ARBA" id="ARBA00023186"/>
    </source>
</evidence>
<dbReference type="InterPro" id="IPR009012">
    <property type="entry name" value="GrpE_head"/>
</dbReference>
<dbReference type="Pfam" id="PF01025">
    <property type="entry name" value="GrpE"/>
    <property type="match status" value="1"/>
</dbReference>
<dbReference type="SUPFAM" id="SSF51064">
    <property type="entry name" value="Head domain of nucleotide exchange factor GrpE"/>
    <property type="match status" value="1"/>
</dbReference>
<dbReference type="EMBL" id="CP121208">
    <property type="protein sequence ID" value="WFM83214.1"/>
    <property type="molecule type" value="Genomic_DNA"/>
</dbReference>
<accession>A0ABY8FXG8</accession>
<protein>
    <recommendedName>
        <fullName evidence="3 4">Protein GrpE</fullName>
    </recommendedName>
    <alternativeName>
        <fullName evidence="3">HSP-70 cofactor</fullName>
    </alternativeName>
</protein>
<dbReference type="HAMAP" id="MF_01151">
    <property type="entry name" value="GrpE"/>
    <property type="match status" value="1"/>
</dbReference>
<evidence type="ECO:0000256" key="1">
    <source>
        <dbReference type="ARBA" id="ARBA00009054"/>
    </source>
</evidence>
<comment type="function">
    <text evidence="3 4">Participates actively in the response to hyperosmotic and heat shock by preventing the aggregation of stress-denatured proteins, in association with DnaK and GrpE. It is the nucleotide exchange factor for DnaK and may function as a thermosensor. Unfolded proteins bind initially to DnaJ; upon interaction with the DnaJ-bound protein, DnaK hydrolyzes its bound ATP, resulting in the formation of a stable complex. GrpE releases ADP from DnaK; ATP binding to DnaK triggers the release of the substrate protein, thus completing the reaction cycle. Several rounds of ATP-dependent interactions between DnaJ, DnaK and GrpE are required for fully efficient folding.</text>
</comment>
<keyword evidence="9" id="KW-1185">Reference proteome</keyword>
<evidence type="ECO:0000256" key="5">
    <source>
        <dbReference type="RuleBase" id="RU004478"/>
    </source>
</evidence>
<evidence type="ECO:0000256" key="4">
    <source>
        <dbReference type="RuleBase" id="RU000639"/>
    </source>
</evidence>
<organism evidence="8 9">
    <name type="scientific">Arcanobacterium canis</name>
    <dbReference type="NCBI Taxonomy" id="999183"/>
    <lineage>
        <taxon>Bacteria</taxon>
        <taxon>Bacillati</taxon>
        <taxon>Actinomycetota</taxon>
        <taxon>Actinomycetes</taxon>
        <taxon>Actinomycetales</taxon>
        <taxon>Actinomycetaceae</taxon>
        <taxon>Arcanobacterium</taxon>
    </lineage>
</organism>
<keyword evidence="3 4" id="KW-0346">Stress response</keyword>
<feature type="coiled-coil region" evidence="6">
    <location>
        <begin position="55"/>
        <end position="89"/>
    </location>
</feature>
<dbReference type="PANTHER" id="PTHR21237:SF23">
    <property type="entry name" value="GRPE PROTEIN HOMOLOG, MITOCHONDRIAL"/>
    <property type="match status" value="1"/>
</dbReference>
<evidence type="ECO:0000256" key="3">
    <source>
        <dbReference type="HAMAP-Rule" id="MF_01151"/>
    </source>
</evidence>
<evidence type="ECO:0000313" key="8">
    <source>
        <dbReference type="EMBL" id="WFM83214.1"/>
    </source>
</evidence>
<dbReference type="SUPFAM" id="SSF58014">
    <property type="entry name" value="Coiled-coil domain of nucleotide exchange factor GrpE"/>
    <property type="match status" value="1"/>
</dbReference>
<dbReference type="Gene3D" id="3.90.20.20">
    <property type="match status" value="1"/>
</dbReference>
<dbReference type="PRINTS" id="PR00773">
    <property type="entry name" value="GRPEPROTEIN"/>
</dbReference>
<reference evidence="8 9" key="1">
    <citation type="submission" date="2023-03" db="EMBL/GenBank/DDBJ databases">
        <title>Complete genome of Arcanobacterium canis strain DSM 25104 isolated in 2010 from a canine otitis externa in Germany.</title>
        <authorList>
            <person name="Borowiak M."/>
            <person name="Kreitlow A."/>
            <person name="Malorny B."/>
            <person name="Laemmler C."/>
            <person name="Prenger-Berninghoff E."/>
            <person name="Ploetz M."/>
            <person name="Abdulmawjood A."/>
        </authorList>
    </citation>
    <scope>NUCLEOTIDE SEQUENCE [LARGE SCALE GENOMIC DNA]</scope>
    <source>
        <strain evidence="8 9">DSM 25104</strain>
    </source>
</reference>
<dbReference type="Gene3D" id="2.30.22.10">
    <property type="entry name" value="Head domain of nucleotide exchange factor GrpE"/>
    <property type="match status" value="1"/>
</dbReference>
<name>A0ABY8FXG8_9ACTO</name>
<sequence>MSANDFTPDEPNEESANTTDAAAGANAADTPASEGAESSSSQPNDPTHPEQMSELDTALMRVAELEVTVADLQDKLARANASEYNLRQEYNGYVKRAKAEGVNRYESGQAKVIETLLSVLDDAALARSHGDLEGPSALIVEKLENVLHTNFQLARFGEQGDAFDPEVHEALMHSTSPDVDSEQVSQLIQPGYKIGDKVLRAARVGVVSPE</sequence>
<dbReference type="Proteomes" id="UP001215216">
    <property type="component" value="Chromosome"/>
</dbReference>
<proteinExistence type="inferred from homology"/>
<keyword evidence="3" id="KW-0963">Cytoplasm</keyword>
<evidence type="ECO:0000256" key="6">
    <source>
        <dbReference type="SAM" id="Coils"/>
    </source>
</evidence>
<dbReference type="InterPro" id="IPR013805">
    <property type="entry name" value="GrpE_CC"/>
</dbReference>
<feature type="compositionally biased region" description="Low complexity" evidence="7">
    <location>
        <begin position="16"/>
        <end position="32"/>
    </location>
</feature>
<dbReference type="PROSITE" id="PS01071">
    <property type="entry name" value="GRPE"/>
    <property type="match status" value="1"/>
</dbReference>